<proteinExistence type="predicted"/>
<keyword evidence="2" id="KW-1185">Reference proteome</keyword>
<dbReference type="Proteomes" id="UP000887116">
    <property type="component" value="Unassembled WGS sequence"/>
</dbReference>
<dbReference type="AlphaFoldDB" id="A0A8X6L6V0"/>
<sequence length="452" mass="52734">MASDLKIEIFAFQLFGKCLHKSGITSQIPDVSSTYRKEYHSDPENKEIYENSYYDVLYVRHILYHFVFINEFEKNQPHFECSPSYLYDYISRKCGREGMFGELTIFDLLFISCAFVVKLGCYCIEELHYFELFSYWHICWAMYFDQYKEEFYSHGGWSQLKSVPVSYDLVREFLDIKLEPNKKCETEEEKEFAMISIMKAVNNYKTFTSRINTNCKTVSKAWIKNHLQNLNRFDASSVSLDETKDQDVRDPKVIEKLLLQLKLLCNPNASEVFNVKTQSKIVNSRKQYTEEIPQSLLKLNNLNLNMTAITCDHEVKHRKLKLSLQESDCQTGQQIAIDLSRDKRNDQTDQLIGTDLFQNKLTASNTRKNNASLCGSFLKLKMTSNDLAQNETQDTGEQKRNVKTKKEIYFEREKPEVKCLLRMILVLGNARGIIRVRSSLPPLGCKSTQEDI</sequence>
<evidence type="ECO:0000313" key="2">
    <source>
        <dbReference type="Proteomes" id="UP000887116"/>
    </source>
</evidence>
<protein>
    <submittedName>
        <fullName evidence="1">Uncharacterized protein</fullName>
    </submittedName>
</protein>
<dbReference type="OrthoDB" id="6429903at2759"/>
<dbReference type="EMBL" id="BMAO01004882">
    <property type="protein sequence ID" value="GFQ97656.1"/>
    <property type="molecule type" value="Genomic_DNA"/>
</dbReference>
<comment type="caution">
    <text evidence="1">The sequence shown here is derived from an EMBL/GenBank/DDBJ whole genome shotgun (WGS) entry which is preliminary data.</text>
</comment>
<name>A0A8X6L6V0_TRICU</name>
<gene>
    <name evidence="1" type="primary">AVEN_117468_1</name>
    <name evidence="1" type="ORF">TNCT_465471</name>
</gene>
<accession>A0A8X6L6V0</accession>
<organism evidence="1 2">
    <name type="scientific">Trichonephila clavata</name>
    <name type="common">Joro spider</name>
    <name type="synonym">Nephila clavata</name>
    <dbReference type="NCBI Taxonomy" id="2740835"/>
    <lineage>
        <taxon>Eukaryota</taxon>
        <taxon>Metazoa</taxon>
        <taxon>Ecdysozoa</taxon>
        <taxon>Arthropoda</taxon>
        <taxon>Chelicerata</taxon>
        <taxon>Arachnida</taxon>
        <taxon>Araneae</taxon>
        <taxon>Araneomorphae</taxon>
        <taxon>Entelegynae</taxon>
        <taxon>Araneoidea</taxon>
        <taxon>Nephilidae</taxon>
        <taxon>Trichonephila</taxon>
    </lineage>
</organism>
<reference evidence="1" key="1">
    <citation type="submission" date="2020-07" db="EMBL/GenBank/DDBJ databases">
        <title>Multicomponent nature underlies the extraordinary mechanical properties of spider dragline silk.</title>
        <authorList>
            <person name="Kono N."/>
            <person name="Nakamura H."/>
            <person name="Mori M."/>
            <person name="Yoshida Y."/>
            <person name="Ohtoshi R."/>
            <person name="Malay A.D."/>
            <person name="Moran D.A.P."/>
            <person name="Tomita M."/>
            <person name="Numata K."/>
            <person name="Arakawa K."/>
        </authorList>
    </citation>
    <scope>NUCLEOTIDE SEQUENCE</scope>
</reference>
<evidence type="ECO:0000313" key="1">
    <source>
        <dbReference type="EMBL" id="GFQ97656.1"/>
    </source>
</evidence>